<dbReference type="SUPFAM" id="SSF53474">
    <property type="entry name" value="alpha/beta-Hydrolases"/>
    <property type="match status" value="1"/>
</dbReference>
<accession>A0A934WYG0</accession>
<dbReference type="Proteomes" id="UP000611723">
    <property type="component" value="Unassembled WGS sequence"/>
</dbReference>
<dbReference type="PANTHER" id="PTHR48098">
    <property type="entry name" value="ENTEROCHELIN ESTERASE-RELATED"/>
    <property type="match status" value="1"/>
</dbReference>
<dbReference type="AlphaFoldDB" id="A0A934WYG0"/>
<sequence length="424" mass="48178">MKTNPILYIVILLFNYNLAQAQQDANKVESTPLTFARQDVIHSKILNEDRTINIFLPESFHETSIHHTYPVLLLLEDEFFLMVSGVIKHLSSVERMPETIVVSLVDGPKVPKLYTNGSDFWPKDWKQLPFGGNTDPFTTHLNQELFPYLKNKFRANDFKIVMGLSGTSIYALHAFAKEPGLFDAHIAIASGDILGMGYSEGESLVDVIIKDFENNQKKIGWLYVTSADSDGNGNSPMIKENLEELERRLSPYRSDDFYFISKIFPDEGHYDVALPALEEALGLIFPKVKWFAKYAEIIEESGNAMKNIDNYFQKLSMEYGFEILPKAERWNSGNSLSRIGPSLLREGKTIEAIEVIERWVEYRPKSTLALSELSKAYESNNEFTKAISALARAGEIPSERSMEESDSYQARINQLKKKMAEKGN</sequence>
<organism evidence="2 3">
    <name type="scientific">Marivirga aurantiaca</name>
    <dbReference type="NCBI Taxonomy" id="2802615"/>
    <lineage>
        <taxon>Bacteria</taxon>
        <taxon>Pseudomonadati</taxon>
        <taxon>Bacteroidota</taxon>
        <taxon>Cytophagia</taxon>
        <taxon>Cytophagales</taxon>
        <taxon>Marivirgaceae</taxon>
        <taxon>Marivirga</taxon>
    </lineage>
</organism>
<dbReference type="PANTHER" id="PTHR48098:SF6">
    <property type="entry name" value="FERRI-BACILLIBACTIN ESTERASE BESA"/>
    <property type="match status" value="1"/>
</dbReference>
<dbReference type="Gene3D" id="3.40.50.1820">
    <property type="entry name" value="alpha/beta hydrolase"/>
    <property type="match status" value="1"/>
</dbReference>
<keyword evidence="1" id="KW-0732">Signal</keyword>
<protein>
    <recommendedName>
        <fullName evidence="4">Esterase</fullName>
    </recommendedName>
</protein>
<dbReference type="InterPro" id="IPR011990">
    <property type="entry name" value="TPR-like_helical_dom_sf"/>
</dbReference>
<feature type="chain" id="PRO_5038025209" description="Esterase" evidence="1">
    <location>
        <begin position="22"/>
        <end position="424"/>
    </location>
</feature>
<dbReference type="Gene3D" id="1.25.40.10">
    <property type="entry name" value="Tetratricopeptide repeat domain"/>
    <property type="match status" value="1"/>
</dbReference>
<evidence type="ECO:0000313" key="2">
    <source>
        <dbReference type="EMBL" id="MBK6265100.1"/>
    </source>
</evidence>
<dbReference type="EMBL" id="JAEQBW010000003">
    <property type="protein sequence ID" value="MBK6265100.1"/>
    <property type="molecule type" value="Genomic_DNA"/>
</dbReference>
<dbReference type="Pfam" id="PF00756">
    <property type="entry name" value="Esterase"/>
    <property type="match status" value="1"/>
</dbReference>
<reference evidence="2" key="1">
    <citation type="submission" date="2021-01" db="EMBL/GenBank/DDBJ databases">
        <title>Marivirga aurantiaca sp. nov., isolated from intertidal surface sediments.</title>
        <authorList>
            <person name="Zhang M."/>
        </authorList>
    </citation>
    <scope>NUCLEOTIDE SEQUENCE</scope>
    <source>
        <strain evidence="2">S37H4</strain>
    </source>
</reference>
<evidence type="ECO:0000256" key="1">
    <source>
        <dbReference type="SAM" id="SignalP"/>
    </source>
</evidence>
<dbReference type="InterPro" id="IPR000801">
    <property type="entry name" value="Esterase-like"/>
</dbReference>
<proteinExistence type="predicted"/>
<evidence type="ECO:0008006" key="4">
    <source>
        <dbReference type="Google" id="ProtNLM"/>
    </source>
</evidence>
<feature type="signal peptide" evidence="1">
    <location>
        <begin position="1"/>
        <end position="21"/>
    </location>
</feature>
<keyword evidence="3" id="KW-1185">Reference proteome</keyword>
<dbReference type="InterPro" id="IPR029058">
    <property type="entry name" value="AB_hydrolase_fold"/>
</dbReference>
<dbReference type="SUPFAM" id="SSF48452">
    <property type="entry name" value="TPR-like"/>
    <property type="match status" value="1"/>
</dbReference>
<gene>
    <name evidence="2" type="ORF">JKA74_08625</name>
</gene>
<evidence type="ECO:0000313" key="3">
    <source>
        <dbReference type="Proteomes" id="UP000611723"/>
    </source>
</evidence>
<name>A0A934WYG0_9BACT</name>
<dbReference type="RefSeq" id="WP_201430780.1">
    <property type="nucleotide sequence ID" value="NZ_JAEQBW010000003.1"/>
</dbReference>
<dbReference type="InterPro" id="IPR050583">
    <property type="entry name" value="Mycobacterial_A85_antigen"/>
</dbReference>
<comment type="caution">
    <text evidence="2">The sequence shown here is derived from an EMBL/GenBank/DDBJ whole genome shotgun (WGS) entry which is preliminary data.</text>
</comment>